<evidence type="ECO:0000313" key="1">
    <source>
        <dbReference type="EMBL" id="HIU58050.1"/>
    </source>
</evidence>
<name>A0A9D1MD94_9FIRM</name>
<gene>
    <name evidence="1" type="ORF">IAA61_09625</name>
</gene>
<dbReference type="AlphaFoldDB" id="A0A9D1MD94"/>
<accession>A0A9D1MD94</accession>
<organism evidence="1 2">
    <name type="scientific">Candidatus Ornithomonoglobus merdipullorum</name>
    <dbReference type="NCBI Taxonomy" id="2840895"/>
    <lineage>
        <taxon>Bacteria</taxon>
        <taxon>Bacillati</taxon>
        <taxon>Bacillota</taxon>
        <taxon>Clostridia</taxon>
        <taxon>Candidatus Ornithomonoglobus</taxon>
    </lineage>
</organism>
<protein>
    <submittedName>
        <fullName evidence="1">Uncharacterized protein</fullName>
    </submittedName>
</protein>
<reference evidence="1" key="1">
    <citation type="submission" date="2020-10" db="EMBL/GenBank/DDBJ databases">
        <authorList>
            <person name="Gilroy R."/>
        </authorList>
    </citation>
    <scope>NUCLEOTIDE SEQUENCE</scope>
    <source>
        <strain evidence="1">USAMLcec3-3695</strain>
    </source>
</reference>
<proteinExistence type="predicted"/>
<sequence>MAKSKLVKANEKIAENVAEGYKKIENGVVGGYKKIEDGVVGGFTKVTDKFVDQFLTRDGESVEDAKKRLAREQAEREGKISKE</sequence>
<reference evidence="1" key="2">
    <citation type="journal article" date="2021" name="PeerJ">
        <title>Extensive microbial diversity within the chicken gut microbiome revealed by metagenomics and culture.</title>
        <authorList>
            <person name="Gilroy R."/>
            <person name="Ravi A."/>
            <person name="Getino M."/>
            <person name="Pursley I."/>
            <person name="Horton D.L."/>
            <person name="Alikhan N.F."/>
            <person name="Baker D."/>
            <person name="Gharbi K."/>
            <person name="Hall N."/>
            <person name="Watson M."/>
            <person name="Adriaenssens E.M."/>
            <person name="Foster-Nyarko E."/>
            <person name="Jarju S."/>
            <person name="Secka A."/>
            <person name="Antonio M."/>
            <person name="Oren A."/>
            <person name="Chaudhuri R.R."/>
            <person name="La Ragione R."/>
            <person name="Hildebrand F."/>
            <person name="Pallen M.J."/>
        </authorList>
    </citation>
    <scope>NUCLEOTIDE SEQUENCE</scope>
    <source>
        <strain evidence="1">USAMLcec3-3695</strain>
    </source>
</reference>
<dbReference type="EMBL" id="DVNB01000099">
    <property type="protein sequence ID" value="HIU58050.1"/>
    <property type="molecule type" value="Genomic_DNA"/>
</dbReference>
<comment type="caution">
    <text evidence="1">The sequence shown here is derived from an EMBL/GenBank/DDBJ whole genome shotgun (WGS) entry which is preliminary data.</text>
</comment>
<evidence type="ECO:0000313" key="2">
    <source>
        <dbReference type="Proteomes" id="UP000824109"/>
    </source>
</evidence>
<dbReference type="Proteomes" id="UP000824109">
    <property type="component" value="Unassembled WGS sequence"/>
</dbReference>